<comment type="caution">
    <text evidence="2">The sequence shown here is derived from an EMBL/GenBank/DDBJ whole genome shotgun (WGS) entry which is preliminary data.</text>
</comment>
<name>A0A430AS38_9ENTE</name>
<evidence type="ECO:0000313" key="2">
    <source>
        <dbReference type="EMBL" id="RSU10875.1"/>
    </source>
</evidence>
<keyword evidence="3" id="KW-1185">Reference proteome</keyword>
<dbReference type="Proteomes" id="UP000286773">
    <property type="component" value="Unassembled WGS sequence"/>
</dbReference>
<dbReference type="EMBL" id="NGKC01000010">
    <property type="protein sequence ID" value="RSU10875.1"/>
    <property type="molecule type" value="Genomic_DNA"/>
</dbReference>
<reference evidence="2 3" key="1">
    <citation type="submission" date="2017-05" db="EMBL/GenBank/DDBJ databases">
        <title>Vagococcus spp. assemblies.</title>
        <authorList>
            <person name="Gulvik C.A."/>
        </authorList>
    </citation>
    <scope>NUCLEOTIDE SEQUENCE [LARGE SCALE GENOMIC DNA]</scope>
    <source>
        <strain evidence="2 3">LMG 24798</strain>
    </source>
</reference>
<protein>
    <submittedName>
        <fullName evidence="2">Uncharacterized protein</fullName>
    </submittedName>
</protein>
<accession>A0A430AS38</accession>
<evidence type="ECO:0000256" key="1">
    <source>
        <dbReference type="SAM" id="Coils"/>
    </source>
</evidence>
<sequence length="72" mass="8504">MQCDRDKLIMLTKQLQELEEKLQSSYYMLGKKTQEFVELNSNEINLLVNEIVKLKKEIVKLKNTNMKGNNND</sequence>
<feature type="coiled-coil region" evidence="1">
    <location>
        <begin position="1"/>
        <end position="71"/>
    </location>
</feature>
<organism evidence="2 3">
    <name type="scientific">Vagococcus acidifermentans</name>
    <dbReference type="NCBI Taxonomy" id="564710"/>
    <lineage>
        <taxon>Bacteria</taxon>
        <taxon>Bacillati</taxon>
        <taxon>Bacillota</taxon>
        <taxon>Bacilli</taxon>
        <taxon>Lactobacillales</taxon>
        <taxon>Enterococcaceae</taxon>
        <taxon>Vagococcus</taxon>
    </lineage>
</organism>
<dbReference type="AlphaFoldDB" id="A0A430AS38"/>
<evidence type="ECO:0000313" key="3">
    <source>
        <dbReference type="Proteomes" id="UP000286773"/>
    </source>
</evidence>
<proteinExistence type="predicted"/>
<dbReference type="RefSeq" id="WP_126814025.1">
    <property type="nucleotide sequence ID" value="NZ_NGKC01000010.1"/>
</dbReference>
<gene>
    <name evidence="2" type="ORF">CBF27_09275</name>
</gene>
<keyword evidence="1" id="KW-0175">Coiled coil</keyword>